<dbReference type="Gene3D" id="3.40.50.2000">
    <property type="entry name" value="Glycogen Phosphorylase B"/>
    <property type="match status" value="1"/>
</dbReference>
<protein>
    <submittedName>
        <fullName evidence="3">UDP-2,4-diacetamido-2,4, 6-trideoxy-beta-L-altropyranose hydrolase</fullName>
    </submittedName>
</protein>
<dbReference type="NCBIfam" id="TIGR03590">
    <property type="entry name" value="PseG"/>
    <property type="match status" value="1"/>
</dbReference>
<reference evidence="3 4" key="1">
    <citation type="submission" date="2017-10" db="EMBL/GenBank/DDBJ databases">
        <title>Genomics of the genus Arcobacter.</title>
        <authorList>
            <person name="Perez-Cataluna A."/>
            <person name="Figueras M.J."/>
        </authorList>
    </citation>
    <scope>NUCLEOTIDE SEQUENCE [LARGE SCALE GENOMIC DNA]</scope>
    <source>
        <strain evidence="3 4">CECT 8993</strain>
    </source>
</reference>
<proteinExistence type="predicted"/>
<dbReference type="Proteomes" id="UP000290172">
    <property type="component" value="Unassembled WGS sequence"/>
</dbReference>
<feature type="active site" description="Proton acceptor" evidence="1">
    <location>
        <position position="29"/>
    </location>
</feature>
<evidence type="ECO:0000256" key="2">
    <source>
        <dbReference type="PIRSR" id="PIRSR620023-2"/>
    </source>
</evidence>
<dbReference type="EMBL" id="PDKJ01000012">
    <property type="protein sequence ID" value="RXJ66830.1"/>
    <property type="molecule type" value="Genomic_DNA"/>
</dbReference>
<evidence type="ECO:0000256" key="1">
    <source>
        <dbReference type="PIRSR" id="PIRSR620023-1"/>
    </source>
</evidence>
<sequence>MLQKIISLVIELKKILFRCDSSFNLGLGHVKRCLVLAKRLKEQNSDIEILFASLALKGNINEEIVSKGYILELLEDSSLEILDKKIKELRVDFLIIDSYSIDEVFEKELKQKNQKLKVLSFDDTFCLHYVDMLLNHGIQAKKSDYKDLVPAFCKVLCGSEYTLLRDEFFMEYQNSIEENSVAILLGGNDVLNLSSKVANALLEINSKYSISIITSSVNPYIEELRQRVDIKLLVDIDNIAEVLSSKEFVIVASGGSLFEVMALKKKFINIEVATNQKEVTNFLEVNLIKTTIKADEFSLEKLRAKIEYIKKSDIYKKIELNFSKDRVAKMILEELV</sequence>
<dbReference type="InterPro" id="IPR020023">
    <property type="entry name" value="PseG"/>
</dbReference>
<dbReference type="Gene3D" id="3.40.50.11190">
    <property type="match status" value="1"/>
</dbReference>
<comment type="caution">
    <text evidence="3">The sequence shown here is derived from an EMBL/GenBank/DDBJ whole genome shotgun (WGS) entry which is preliminary data.</text>
</comment>
<evidence type="ECO:0000313" key="3">
    <source>
        <dbReference type="EMBL" id="RXJ66830.1"/>
    </source>
</evidence>
<keyword evidence="3" id="KW-0378">Hydrolase</keyword>
<organism evidence="3 4">
    <name type="scientific">Halarcobacter ebronensis</name>
    <dbReference type="NCBI Taxonomy" id="1462615"/>
    <lineage>
        <taxon>Bacteria</taxon>
        <taxon>Pseudomonadati</taxon>
        <taxon>Campylobacterota</taxon>
        <taxon>Epsilonproteobacteria</taxon>
        <taxon>Campylobacterales</taxon>
        <taxon>Arcobacteraceae</taxon>
        <taxon>Halarcobacter</taxon>
    </lineage>
</organism>
<dbReference type="GO" id="GO:0016787">
    <property type="term" value="F:hydrolase activity"/>
    <property type="evidence" value="ECO:0007669"/>
    <property type="project" value="UniProtKB-KW"/>
</dbReference>
<gene>
    <name evidence="3" type="primary">pseG</name>
    <name evidence="3" type="ORF">CRV08_12250</name>
</gene>
<evidence type="ECO:0000313" key="4">
    <source>
        <dbReference type="Proteomes" id="UP000290172"/>
    </source>
</evidence>
<dbReference type="AlphaFoldDB" id="A0A4Q0Y998"/>
<feature type="binding site" evidence="2">
    <location>
        <position position="165"/>
    </location>
    <ligand>
        <name>substrate</name>
    </ligand>
</feature>
<name>A0A4Q0Y998_9BACT</name>
<accession>A0A4Q0Y998</accession>
<feature type="binding site" evidence="2">
    <location>
        <position position="259"/>
    </location>
    <ligand>
        <name>substrate</name>
    </ligand>
</feature>